<organism evidence="7 8">
    <name type="scientific">Nelumbo nucifera</name>
    <name type="common">Sacred lotus</name>
    <dbReference type="NCBI Taxonomy" id="4432"/>
    <lineage>
        <taxon>Eukaryota</taxon>
        <taxon>Viridiplantae</taxon>
        <taxon>Streptophyta</taxon>
        <taxon>Embryophyta</taxon>
        <taxon>Tracheophyta</taxon>
        <taxon>Spermatophyta</taxon>
        <taxon>Magnoliopsida</taxon>
        <taxon>Proteales</taxon>
        <taxon>Nelumbonaceae</taxon>
        <taxon>Nelumbo</taxon>
    </lineage>
</organism>
<evidence type="ECO:0000256" key="4">
    <source>
        <dbReference type="ARBA" id="ARBA00022922"/>
    </source>
</evidence>
<dbReference type="GO" id="GO:0019252">
    <property type="term" value="P:starch biosynthetic process"/>
    <property type="evidence" value="ECO:0007669"/>
    <property type="project" value="UniProtKB-UniPathway"/>
</dbReference>
<dbReference type="SUPFAM" id="SSF53756">
    <property type="entry name" value="UDP-Glycosyltransferase/glycogen phosphorylase"/>
    <property type="match status" value="1"/>
</dbReference>
<evidence type="ECO:0000256" key="1">
    <source>
        <dbReference type="ARBA" id="ARBA00004727"/>
    </source>
</evidence>
<gene>
    <name evidence="7" type="ORF">HUJ06_029690</name>
</gene>
<comment type="pathway">
    <text evidence="1">Glycan biosynthesis; starch biosynthesis.</text>
</comment>
<keyword evidence="8" id="KW-1185">Reference proteome</keyword>
<dbReference type="AlphaFoldDB" id="A0A822Y7J2"/>
<keyword evidence="4" id="KW-0750">Starch biosynthesis</keyword>
<dbReference type="Proteomes" id="UP000607653">
    <property type="component" value="Unassembled WGS sequence"/>
</dbReference>
<dbReference type="HAMAP" id="MF_00386">
    <property type="entry name" value="UPF0161_YidD"/>
    <property type="match status" value="1"/>
</dbReference>
<keyword evidence="5" id="KW-0175">Coiled coil</keyword>
<dbReference type="NCBIfam" id="TIGR00278">
    <property type="entry name" value="membrane protein insertion efficiency factor YidD"/>
    <property type="match status" value="1"/>
</dbReference>
<dbReference type="PANTHER" id="PTHR45825">
    <property type="entry name" value="GRANULE-BOUND STARCH SYNTHASE 1, CHLOROPLASTIC/AMYLOPLASTIC"/>
    <property type="match status" value="1"/>
</dbReference>
<dbReference type="InterPro" id="IPR013534">
    <property type="entry name" value="Starch_synth_cat_dom"/>
</dbReference>
<keyword evidence="2" id="KW-0328">Glycosyltransferase</keyword>
<dbReference type="Gene3D" id="3.40.50.2000">
    <property type="entry name" value="Glycogen Phosphorylase B"/>
    <property type="match status" value="1"/>
</dbReference>
<accession>A0A822Y7J2</accession>
<evidence type="ECO:0000313" key="7">
    <source>
        <dbReference type="EMBL" id="DAD28222.1"/>
    </source>
</evidence>
<sequence>MGDMEKLSSKVHELEHQLAETSMEVREVREDVREMRRLLEAFLSNKEISPEGIANTNRRRPDWAEACSEQQIAAPTAVVNSKDQRTEDETVKSPLLARDDDTNIIVEPTECAPLTKAGGLGNVAGALPKALAQRGHKVMVAAPSYGNYTEIQETGVRKRCKVEGQDIEVIFFQVYIDDIDFVFMDSPMFCNIEEKIYGEGREDILKRMVLFGKATLEVLYCKHTRYSILMIHNRAQRGHGLVRDFCYVDLPQNYFKLYDPGGREHFNGLAAGLSATERVVTGPVSASSLLCNCHRILNVISLPTYSLQNPCLFDSTKPQALATRKQRTSCLSSRRTLYHLQASPQRGRLLTVSNGLGEDSDEKIVEDDDVKDLGVKAALVMLKFYKREISPLLPNSCRYVPTCSEYSMEAYKRYGVIKGTILTAWRLCRCNPLGGSGFDPPRWFDERNSTEG</sequence>
<evidence type="ECO:0000256" key="5">
    <source>
        <dbReference type="SAM" id="Coils"/>
    </source>
</evidence>
<proteinExistence type="inferred from homology"/>
<dbReference type="SMART" id="SM01234">
    <property type="entry name" value="Haemolytic"/>
    <property type="match status" value="1"/>
</dbReference>
<dbReference type="EMBL" id="DUZY01000002">
    <property type="protein sequence ID" value="DAD28222.1"/>
    <property type="molecule type" value="Genomic_DNA"/>
</dbReference>
<dbReference type="PANTHER" id="PTHR45825:SF2">
    <property type="entry name" value="STARCH SYNTHASE 2, CHLOROPLASTIC_AMYLOPLASTIC"/>
    <property type="match status" value="1"/>
</dbReference>
<dbReference type="InterPro" id="IPR002696">
    <property type="entry name" value="Membr_insert_effic_factor_YidD"/>
</dbReference>
<comment type="caution">
    <text evidence="7">The sequence shown here is derived from an EMBL/GenBank/DDBJ whole genome shotgun (WGS) entry which is preliminary data.</text>
</comment>
<protein>
    <recommendedName>
        <fullName evidence="6">Starch synthase catalytic domain-containing protein</fullName>
    </recommendedName>
</protein>
<keyword evidence="3" id="KW-0808">Transferase</keyword>
<feature type="domain" description="Starch synthase catalytic" evidence="6">
    <location>
        <begin position="109"/>
        <end position="219"/>
    </location>
</feature>
<reference evidence="7 8" key="1">
    <citation type="journal article" date="2020" name="Mol. Biol. Evol.">
        <title>Distinct Expression and Methylation Patterns for Genes with Different Fates following a Single Whole-Genome Duplication in Flowering Plants.</title>
        <authorList>
            <person name="Shi T."/>
            <person name="Rahmani R.S."/>
            <person name="Gugger P.F."/>
            <person name="Wang M."/>
            <person name="Li H."/>
            <person name="Zhang Y."/>
            <person name="Li Z."/>
            <person name="Wang Q."/>
            <person name="Van de Peer Y."/>
            <person name="Marchal K."/>
            <person name="Chen J."/>
        </authorList>
    </citation>
    <scope>NUCLEOTIDE SEQUENCE [LARGE SCALE GENOMIC DNA]</scope>
    <source>
        <tissue evidence="7">Leaf</tissue>
    </source>
</reference>
<feature type="coiled-coil region" evidence="5">
    <location>
        <begin position="4"/>
        <end position="45"/>
    </location>
</feature>
<evidence type="ECO:0000259" key="6">
    <source>
        <dbReference type="Pfam" id="PF08323"/>
    </source>
</evidence>
<dbReference type="Pfam" id="PF01809">
    <property type="entry name" value="YidD"/>
    <property type="match status" value="1"/>
</dbReference>
<evidence type="ECO:0000313" key="8">
    <source>
        <dbReference type="Proteomes" id="UP000607653"/>
    </source>
</evidence>
<dbReference type="Pfam" id="PF08323">
    <property type="entry name" value="Glyco_transf_5"/>
    <property type="match status" value="1"/>
</dbReference>
<dbReference type="UniPathway" id="UPA00152"/>
<dbReference type="GO" id="GO:0016757">
    <property type="term" value="F:glycosyltransferase activity"/>
    <property type="evidence" value="ECO:0007669"/>
    <property type="project" value="UniProtKB-KW"/>
</dbReference>
<evidence type="ECO:0000256" key="3">
    <source>
        <dbReference type="ARBA" id="ARBA00022679"/>
    </source>
</evidence>
<evidence type="ECO:0000256" key="2">
    <source>
        <dbReference type="ARBA" id="ARBA00022676"/>
    </source>
</evidence>
<name>A0A822Y7J2_NELNU</name>